<proteinExistence type="predicted"/>
<dbReference type="PANTHER" id="PTHR33116:SF84">
    <property type="entry name" value="RNA-DIRECTED DNA POLYMERASE"/>
    <property type="match status" value="1"/>
</dbReference>
<evidence type="ECO:0000259" key="1">
    <source>
        <dbReference type="Pfam" id="PF13966"/>
    </source>
</evidence>
<dbReference type="InterPro" id="IPR026960">
    <property type="entry name" value="RVT-Znf"/>
</dbReference>
<dbReference type="Pfam" id="PF13966">
    <property type="entry name" value="zf-RVT"/>
    <property type="match status" value="1"/>
</dbReference>
<evidence type="ECO:0000313" key="2">
    <source>
        <dbReference type="EMBL" id="KAK9677000.1"/>
    </source>
</evidence>
<evidence type="ECO:0000313" key="3">
    <source>
        <dbReference type="Proteomes" id="UP001443914"/>
    </source>
</evidence>
<feature type="domain" description="Reverse transcriptase zinc-binding" evidence="1">
    <location>
        <begin position="218"/>
        <end position="298"/>
    </location>
</feature>
<sequence>MLRAFETFSMASGLKMSPGKSNIYSNGVADSLISRIESEVGIQRGRVPFKYLGVNISPKRLSVAECAGLVDRVVEKIRVVGVRNISYAGRVVIIKSVLMSLHSYWARIFILPKTVLNRIEAICRSFLWHGSGASDGPALVAWEKVCRPRKNGGLGFYVWWIQNKADHLWVRWVHAIYLKRTPWENYTPSCNTSWGWHKICWVKQLLAIEAGACAGTCYNIRDIYSKLVDEGTKVAWNPWVCTRLFFPKHRFIMWLIVQGRLLTQDRLVRMGIIHENCWFLCGMEEESHWHIFFTCVYSYDCARMVARWLGVTFSLYWTIDWWLRLRTRSLIQKQVIGLALASLFYRIWGVRNKARIESFIMYPRKLCNEVREDVLSRIRVCRVCSLCPRGRDWLEGLQSRVCM</sequence>
<reference evidence="2" key="1">
    <citation type="submission" date="2024-03" db="EMBL/GenBank/DDBJ databases">
        <title>WGS assembly of Saponaria officinalis var. Norfolk2.</title>
        <authorList>
            <person name="Jenkins J."/>
            <person name="Shu S."/>
            <person name="Grimwood J."/>
            <person name="Barry K."/>
            <person name="Goodstein D."/>
            <person name="Schmutz J."/>
            <person name="Leebens-Mack J."/>
            <person name="Osbourn A."/>
        </authorList>
    </citation>
    <scope>NUCLEOTIDE SEQUENCE [LARGE SCALE GENOMIC DNA]</scope>
    <source>
        <strain evidence="2">JIC</strain>
    </source>
</reference>
<organism evidence="2 3">
    <name type="scientific">Saponaria officinalis</name>
    <name type="common">Common soapwort</name>
    <name type="synonym">Lychnis saponaria</name>
    <dbReference type="NCBI Taxonomy" id="3572"/>
    <lineage>
        <taxon>Eukaryota</taxon>
        <taxon>Viridiplantae</taxon>
        <taxon>Streptophyta</taxon>
        <taxon>Embryophyta</taxon>
        <taxon>Tracheophyta</taxon>
        <taxon>Spermatophyta</taxon>
        <taxon>Magnoliopsida</taxon>
        <taxon>eudicotyledons</taxon>
        <taxon>Gunneridae</taxon>
        <taxon>Pentapetalae</taxon>
        <taxon>Caryophyllales</taxon>
        <taxon>Caryophyllaceae</taxon>
        <taxon>Caryophylleae</taxon>
        <taxon>Saponaria</taxon>
    </lineage>
</organism>
<dbReference type="Proteomes" id="UP001443914">
    <property type="component" value="Unassembled WGS sequence"/>
</dbReference>
<protein>
    <recommendedName>
        <fullName evidence="1">Reverse transcriptase zinc-binding domain-containing protein</fullName>
    </recommendedName>
</protein>
<gene>
    <name evidence="2" type="ORF">RND81_11G115300</name>
</gene>
<keyword evidence="3" id="KW-1185">Reference proteome</keyword>
<dbReference type="PANTHER" id="PTHR33116">
    <property type="entry name" value="REVERSE TRANSCRIPTASE ZINC-BINDING DOMAIN-CONTAINING PROTEIN-RELATED-RELATED"/>
    <property type="match status" value="1"/>
</dbReference>
<name>A0AAW1HKR3_SAPOF</name>
<comment type="caution">
    <text evidence="2">The sequence shown here is derived from an EMBL/GenBank/DDBJ whole genome shotgun (WGS) entry which is preliminary data.</text>
</comment>
<accession>A0AAW1HKR3</accession>
<dbReference type="EMBL" id="JBDFQZ010000011">
    <property type="protein sequence ID" value="KAK9677000.1"/>
    <property type="molecule type" value="Genomic_DNA"/>
</dbReference>
<dbReference type="AlphaFoldDB" id="A0AAW1HKR3"/>